<protein>
    <submittedName>
        <fullName evidence="1">Uncharacterized protein</fullName>
    </submittedName>
</protein>
<reference evidence="1" key="1">
    <citation type="journal article" date="2020" name="bioRxiv">
        <title>Comparative genomics of Chlamydomonas.</title>
        <authorList>
            <person name="Craig R.J."/>
            <person name="Hasan A.R."/>
            <person name="Ness R.W."/>
            <person name="Keightley P.D."/>
        </authorList>
    </citation>
    <scope>NUCLEOTIDE SEQUENCE</scope>
    <source>
        <strain evidence="1">CCAP 11/70</strain>
    </source>
</reference>
<organism evidence="1 2">
    <name type="scientific">Edaphochlamys debaryana</name>
    <dbReference type="NCBI Taxonomy" id="47281"/>
    <lineage>
        <taxon>Eukaryota</taxon>
        <taxon>Viridiplantae</taxon>
        <taxon>Chlorophyta</taxon>
        <taxon>core chlorophytes</taxon>
        <taxon>Chlorophyceae</taxon>
        <taxon>CS clade</taxon>
        <taxon>Chlamydomonadales</taxon>
        <taxon>Chlamydomonadales incertae sedis</taxon>
        <taxon>Edaphochlamys</taxon>
    </lineage>
</organism>
<sequence>MPLPQTLGFLSSRSVLADCWTLSPTSWVHRPCVLSSPRYKAYLYAYGLDATCLNYRSNVNSGAAATVFNIEDFLFNQRCKLVQADTTSGAENLAQLVKMIYLSMVGNDNPALGEKSLKSMWEYSITGTSVPSAGPNPWVRAHYWLPGTGWPAGMSAVAHLAGEAAWYQLLGSSMLAAVCKAYQLADFTECSNAGFGDYTMLQLRKAQELGVCPSGTARRTYDIACEPTNNNEACGELDTPCPATDHCEWKAAVLLGGASGQWRCEEGRPANFYSAETGGLCSIVLGSSDGNSPPPYLALKEIKLYRNGQRLTFDEVDARFTTTDPAYPMSNCFDSNDATSCRTGPSSATGNLVVQYGCVSGNNAELDSVVIAFDTSAGDEEFRRHFVKFYNVLGEQDRETFDFTDGLSGTDASVLRDALSPTIPLPAGSCLTMSSTIECPIGQFCDGSTLKCTLPLPKGSSCHSSYQCGDGFSCDSRFCGGPFVVIFGTNPVCYVVITPVSSPSTPKPTLSLFEVRISGTSPSTVDARMSLDDPANPPFECVDGIVNGIGCRSNTASTAPVANLVVRYACPTSALRMEVYADTSSGSGSNSYWQSLMNFQVRFYDSQRREDRPAFVFNDHPDLDGQKQAVYKFDADPKTPTAAVAGSCFVIGDRSASVCPTGFYCDGGTLTCKALVPVSGSCYASFQCTDQAQGCVAGKCAGTPEVTGPTSCPTGQTLEATGTGWACLNTPFGSNPVCSLVITPRAYPDPFDDQFRYQNAKPRFASNETKLYEGLGGVISGANLDVRISSTAPGYPASQCVDGLVDGPAVGCRTSSDAAAPVANYVLRYACAGGSSPYWTLEVFADGTTALLDFELRRYNAAGQLDRNIVTFASNIIDSNYIPRHFMQADGISPVAKVAGACFTIGSRTGCDAGQYCDGDLSCKSLKVTGASCYLRFECLSATCTSGACATSTG</sequence>
<comment type="caution">
    <text evidence="1">The sequence shown here is derived from an EMBL/GenBank/DDBJ whole genome shotgun (WGS) entry which is preliminary data.</text>
</comment>
<gene>
    <name evidence="1" type="ORF">HYH03_010885</name>
</gene>
<evidence type="ECO:0000313" key="1">
    <source>
        <dbReference type="EMBL" id="KAG2490729.1"/>
    </source>
</evidence>
<evidence type="ECO:0000313" key="2">
    <source>
        <dbReference type="Proteomes" id="UP000612055"/>
    </source>
</evidence>
<accession>A0A835Y486</accession>
<dbReference type="AlphaFoldDB" id="A0A835Y486"/>
<name>A0A835Y486_9CHLO</name>
<dbReference type="EMBL" id="JAEHOE010000059">
    <property type="protein sequence ID" value="KAG2490729.1"/>
    <property type="molecule type" value="Genomic_DNA"/>
</dbReference>
<proteinExistence type="predicted"/>
<keyword evidence="2" id="KW-1185">Reference proteome</keyword>
<dbReference type="Proteomes" id="UP000612055">
    <property type="component" value="Unassembled WGS sequence"/>
</dbReference>